<evidence type="ECO:0000259" key="4">
    <source>
        <dbReference type="Pfam" id="PF02397"/>
    </source>
</evidence>
<feature type="transmembrane region" description="Helical" evidence="3">
    <location>
        <begin position="36"/>
        <end position="57"/>
    </location>
</feature>
<comment type="similarity">
    <text evidence="1">Belongs to the bacterial sugar transferase family.</text>
</comment>
<gene>
    <name evidence="5" type="ORF">P0Y50_12305</name>
</gene>
<dbReference type="Pfam" id="PF02397">
    <property type="entry name" value="Bac_transf"/>
    <property type="match status" value="1"/>
</dbReference>
<dbReference type="PANTHER" id="PTHR30576:SF10">
    <property type="entry name" value="SLL5057 PROTEIN"/>
    <property type="match status" value="1"/>
</dbReference>
<dbReference type="Proteomes" id="UP001213664">
    <property type="component" value="Chromosome"/>
</dbReference>
<dbReference type="GO" id="GO:0016780">
    <property type="term" value="F:phosphotransferase activity, for other substituted phosphate groups"/>
    <property type="evidence" value="ECO:0007669"/>
    <property type="project" value="TreeGrafter"/>
</dbReference>
<proteinExistence type="inferred from homology"/>
<name>A0AAJ5WZR7_9CAUL</name>
<evidence type="ECO:0000256" key="3">
    <source>
        <dbReference type="SAM" id="Phobius"/>
    </source>
</evidence>
<accession>A0AAJ5WZR7</accession>
<dbReference type="PANTHER" id="PTHR30576">
    <property type="entry name" value="COLANIC BIOSYNTHESIS UDP-GLUCOSE LIPID CARRIER TRANSFERASE"/>
    <property type="match status" value="1"/>
</dbReference>
<dbReference type="AlphaFoldDB" id="A0AAJ5WZR7"/>
<organism evidence="5 6">
    <name type="scientific">Candidatus Brevundimonas colombiensis</name>
    <dbReference type="NCBI Taxonomy" id="3121376"/>
    <lineage>
        <taxon>Bacteria</taxon>
        <taxon>Pseudomonadati</taxon>
        <taxon>Pseudomonadota</taxon>
        <taxon>Alphaproteobacteria</taxon>
        <taxon>Caulobacterales</taxon>
        <taxon>Caulobacteraceae</taxon>
        <taxon>Brevundimonas</taxon>
    </lineage>
</organism>
<keyword evidence="3" id="KW-0472">Membrane</keyword>
<dbReference type="EMBL" id="CP119326">
    <property type="protein sequence ID" value="WEK39314.1"/>
    <property type="molecule type" value="Genomic_DNA"/>
</dbReference>
<keyword evidence="2" id="KW-0270">Exopolysaccharide synthesis</keyword>
<dbReference type="InterPro" id="IPR003362">
    <property type="entry name" value="Bact_transf"/>
</dbReference>
<sequence length="224" mass="25348">MSDAALPLSNDKPALPRLAGGRDVRLGLALKRLMDIAISTVLLVVLSPLWLVIAILVRATSAGRALYGVDWVGEGGRQFRGYKFRTMVVDADRQEEALQSHNEMRGPAFKMENDPRITPLGRVLRRYSLDEFPQLWSVLKGDLSLVGPRPPRVHEYVRFTPFQMSKMAVKPGITCLWQVEGRHRINDFDEWVRLDIRYIETWSLGLDIWILIRTAGVVLRGTGA</sequence>
<reference evidence="5" key="1">
    <citation type="submission" date="2023-03" db="EMBL/GenBank/DDBJ databases">
        <title>Andean soil-derived lignocellulolytic bacterial consortium as a source of novel taxa and putative plastic-active enzymes.</title>
        <authorList>
            <person name="Diaz-Garcia L."/>
            <person name="Chuvochina M."/>
            <person name="Feuerriegel G."/>
            <person name="Bunk B."/>
            <person name="Sproer C."/>
            <person name="Streit W.R."/>
            <person name="Rodriguez L.M."/>
            <person name="Overmann J."/>
            <person name="Jimenez D.J."/>
        </authorList>
    </citation>
    <scope>NUCLEOTIDE SEQUENCE</scope>
    <source>
        <strain evidence="5">MAG 833</strain>
    </source>
</reference>
<feature type="domain" description="Bacterial sugar transferase" evidence="4">
    <location>
        <begin position="31"/>
        <end position="219"/>
    </location>
</feature>
<keyword evidence="3" id="KW-1133">Transmembrane helix</keyword>
<keyword evidence="3" id="KW-0812">Transmembrane</keyword>
<evidence type="ECO:0000313" key="6">
    <source>
        <dbReference type="Proteomes" id="UP001213664"/>
    </source>
</evidence>
<evidence type="ECO:0000256" key="1">
    <source>
        <dbReference type="ARBA" id="ARBA00006464"/>
    </source>
</evidence>
<dbReference type="GO" id="GO:0000271">
    <property type="term" value="P:polysaccharide biosynthetic process"/>
    <property type="evidence" value="ECO:0007669"/>
    <property type="project" value="UniProtKB-KW"/>
</dbReference>
<protein>
    <submittedName>
        <fullName evidence="5">Sugar transferase</fullName>
    </submittedName>
</protein>
<keyword evidence="5" id="KW-0808">Transferase</keyword>
<evidence type="ECO:0000256" key="2">
    <source>
        <dbReference type="ARBA" id="ARBA00023169"/>
    </source>
</evidence>
<evidence type="ECO:0000313" key="5">
    <source>
        <dbReference type="EMBL" id="WEK39314.1"/>
    </source>
</evidence>